<dbReference type="CDD" id="cd03784">
    <property type="entry name" value="GT1_Gtf-like"/>
    <property type="match status" value="1"/>
</dbReference>
<keyword evidence="2 4" id="KW-0328">Glycosyltransferase</keyword>
<dbReference type="EC" id="2.4.1.-" evidence="5"/>
<evidence type="ECO:0000256" key="4">
    <source>
        <dbReference type="RuleBase" id="RU003718"/>
    </source>
</evidence>
<comment type="similarity">
    <text evidence="1 4">Belongs to the UDP-glycosyltransferase family.</text>
</comment>
<dbReference type="GO" id="GO:0080044">
    <property type="term" value="F:quercetin 7-O-glucosyltransferase activity"/>
    <property type="evidence" value="ECO:0007669"/>
    <property type="project" value="TreeGrafter"/>
</dbReference>
<accession>A0AAV1CTP7</accession>
<reference evidence="6" key="1">
    <citation type="submission" date="2023-03" db="EMBL/GenBank/DDBJ databases">
        <authorList>
            <person name="Julca I."/>
        </authorList>
    </citation>
    <scope>NUCLEOTIDE SEQUENCE</scope>
</reference>
<evidence type="ECO:0000256" key="3">
    <source>
        <dbReference type="ARBA" id="ARBA00022679"/>
    </source>
</evidence>
<keyword evidence="3 4" id="KW-0808">Transferase</keyword>
<dbReference type="Gene3D" id="3.40.50.2000">
    <property type="entry name" value="Glycogen Phosphorylase B"/>
    <property type="match status" value="2"/>
</dbReference>
<name>A0AAV1CTP7_OLDCO</name>
<organism evidence="6 7">
    <name type="scientific">Oldenlandia corymbosa var. corymbosa</name>
    <dbReference type="NCBI Taxonomy" id="529605"/>
    <lineage>
        <taxon>Eukaryota</taxon>
        <taxon>Viridiplantae</taxon>
        <taxon>Streptophyta</taxon>
        <taxon>Embryophyta</taxon>
        <taxon>Tracheophyta</taxon>
        <taxon>Spermatophyta</taxon>
        <taxon>Magnoliopsida</taxon>
        <taxon>eudicotyledons</taxon>
        <taxon>Gunneridae</taxon>
        <taxon>Pentapetalae</taxon>
        <taxon>asterids</taxon>
        <taxon>lamiids</taxon>
        <taxon>Gentianales</taxon>
        <taxon>Rubiaceae</taxon>
        <taxon>Rubioideae</taxon>
        <taxon>Spermacoceae</taxon>
        <taxon>Hedyotis-Oldenlandia complex</taxon>
        <taxon>Oldenlandia</taxon>
    </lineage>
</organism>
<protein>
    <recommendedName>
        <fullName evidence="5">Glycosyltransferase</fullName>
        <ecNumber evidence="5">2.4.1.-</ecNumber>
    </recommendedName>
</protein>
<dbReference type="GO" id="GO:0016138">
    <property type="term" value="P:glycoside biosynthetic process"/>
    <property type="evidence" value="ECO:0007669"/>
    <property type="project" value="UniProtKB-ARBA"/>
</dbReference>
<dbReference type="InterPro" id="IPR002213">
    <property type="entry name" value="UDP_glucos_trans"/>
</dbReference>
<evidence type="ECO:0000313" key="7">
    <source>
        <dbReference type="Proteomes" id="UP001161247"/>
    </source>
</evidence>
<dbReference type="FunFam" id="3.40.50.2000:FF:000060">
    <property type="entry name" value="Glycosyltransferase"/>
    <property type="match status" value="1"/>
</dbReference>
<evidence type="ECO:0000256" key="2">
    <source>
        <dbReference type="ARBA" id="ARBA00022676"/>
    </source>
</evidence>
<dbReference type="GO" id="GO:0080043">
    <property type="term" value="F:quercetin 3-O-glucosyltransferase activity"/>
    <property type="evidence" value="ECO:0007669"/>
    <property type="project" value="TreeGrafter"/>
</dbReference>
<dbReference type="InterPro" id="IPR035595">
    <property type="entry name" value="UDP_glycos_trans_CS"/>
</dbReference>
<dbReference type="Proteomes" id="UP001161247">
    <property type="component" value="Chromosome 3"/>
</dbReference>
<gene>
    <name evidence="6" type="ORF">OLC1_LOCUS8737</name>
</gene>
<dbReference type="PANTHER" id="PTHR11926">
    <property type="entry name" value="GLUCOSYL/GLUCURONOSYL TRANSFERASES"/>
    <property type="match status" value="1"/>
</dbReference>
<dbReference type="EMBL" id="OX459120">
    <property type="protein sequence ID" value="CAI9098558.1"/>
    <property type="molecule type" value="Genomic_DNA"/>
</dbReference>
<dbReference type="AlphaFoldDB" id="A0AAV1CTP7"/>
<sequence length="444" mass="48379">MAPSSHIAVLAFPFGSHPIPMLNLVKRIAASAPENVNFSFFCTPESNKSYFSGAKGDEEFANIKAYSVWDGVPKDHLFSGNSQLERIGLFLNATPGNFEMAMKEAEQETGVKICCLLTDAFLGFAGDLAEKIGVPWVPFWTSGSCSLAAHLYTDEIRKLASTTERTIGMIPGMEGLSIGDMPREILLTNEQSPIALLLYNVALNLPRATAVVVNSFEELDPAISLDLKPRFKNYLNISPFHSIAAQHNDECLEWLRKQDDASVVYIGFGSVSIPSPNEMVALAEALETCKFPFLWSLRDHARKSLPAGFIDGTSGFGKLVSWAPQMEVLASGKVGVFVSHGGWNSVLESISFGVPMICRPFFGDHGLNGAMVEVKWRIGLRVEDGIFTKNETVNAIKLILSGEKGKEIKENAQLLKGLATDAVKPNGSSARNFQELLKVITKSS</sequence>
<evidence type="ECO:0000256" key="1">
    <source>
        <dbReference type="ARBA" id="ARBA00009995"/>
    </source>
</evidence>
<dbReference type="Pfam" id="PF00201">
    <property type="entry name" value="UDPGT"/>
    <property type="match status" value="1"/>
</dbReference>
<dbReference type="PROSITE" id="PS00375">
    <property type="entry name" value="UDPGT"/>
    <property type="match status" value="1"/>
</dbReference>
<proteinExistence type="inferred from homology"/>
<dbReference type="SUPFAM" id="SSF53756">
    <property type="entry name" value="UDP-Glycosyltransferase/glycogen phosphorylase"/>
    <property type="match status" value="1"/>
</dbReference>
<evidence type="ECO:0000256" key="5">
    <source>
        <dbReference type="RuleBase" id="RU362057"/>
    </source>
</evidence>
<keyword evidence="7" id="KW-1185">Reference proteome</keyword>
<dbReference type="PANTHER" id="PTHR11926:SF1560">
    <property type="entry name" value="UDP-GLYCOSYLTRANSFERASE 74E1-RELATED"/>
    <property type="match status" value="1"/>
</dbReference>
<evidence type="ECO:0000313" key="6">
    <source>
        <dbReference type="EMBL" id="CAI9098558.1"/>
    </source>
</evidence>